<evidence type="ECO:0000256" key="1">
    <source>
        <dbReference type="ARBA" id="ARBA00007074"/>
    </source>
</evidence>
<dbReference type="AlphaFoldDB" id="A0A1Q2L1B8"/>
<dbReference type="GO" id="GO:0008234">
    <property type="term" value="F:cysteine-type peptidase activity"/>
    <property type="evidence" value="ECO:0007669"/>
    <property type="project" value="UniProtKB-KW"/>
</dbReference>
<keyword evidence="2" id="KW-0645">Protease</keyword>
<feature type="signal peptide" evidence="5">
    <location>
        <begin position="1"/>
        <end position="21"/>
    </location>
</feature>
<proteinExistence type="inferred from homology"/>
<dbReference type="SUPFAM" id="SSF54001">
    <property type="entry name" value="Cysteine proteinases"/>
    <property type="match status" value="1"/>
</dbReference>
<evidence type="ECO:0000256" key="3">
    <source>
        <dbReference type="ARBA" id="ARBA00022801"/>
    </source>
</evidence>
<keyword evidence="9" id="KW-1185">Reference proteome</keyword>
<comment type="similarity">
    <text evidence="1">Belongs to the peptidase C40 family.</text>
</comment>
<feature type="domain" description="SLH" evidence="6">
    <location>
        <begin position="285"/>
        <end position="336"/>
    </location>
</feature>
<dbReference type="Pfam" id="PF00395">
    <property type="entry name" value="SLH"/>
    <property type="match status" value="3"/>
</dbReference>
<dbReference type="KEGG" id="pmar:B0X71_14860"/>
<feature type="domain" description="SLH" evidence="6">
    <location>
        <begin position="162"/>
        <end position="220"/>
    </location>
</feature>
<evidence type="ECO:0000256" key="2">
    <source>
        <dbReference type="ARBA" id="ARBA00022670"/>
    </source>
</evidence>
<keyword evidence="5" id="KW-0732">Signal</keyword>
<dbReference type="InterPro" id="IPR000064">
    <property type="entry name" value="NLP_P60_dom"/>
</dbReference>
<dbReference type="PANTHER" id="PTHR47053">
    <property type="entry name" value="MUREIN DD-ENDOPEPTIDASE MEPH-RELATED"/>
    <property type="match status" value="1"/>
</dbReference>
<dbReference type="Pfam" id="PF00877">
    <property type="entry name" value="NLPC_P60"/>
    <property type="match status" value="1"/>
</dbReference>
<protein>
    <submittedName>
        <fullName evidence="8">Hydrolase</fullName>
    </submittedName>
</protein>
<dbReference type="InterPro" id="IPR051202">
    <property type="entry name" value="Peptidase_C40"/>
</dbReference>
<organism evidence="8 9">
    <name type="scientific">Planococcus lenghuensis</name>
    <dbReference type="NCBI Taxonomy" id="2213202"/>
    <lineage>
        <taxon>Bacteria</taxon>
        <taxon>Bacillati</taxon>
        <taxon>Bacillota</taxon>
        <taxon>Bacilli</taxon>
        <taxon>Bacillales</taxon>
        <taxon>Caryophanaceae</taxon>
        <taxon>Planococcus</taxon>
    </lineage>
</organism>
<dbReference type="Proteomes" id="UP000188184">
    <property type="component" value="Chromosome"/>
</dbReference>
<feature type="chain" id="PRO_5038982175" evidence="5">
    <location>
        <begin position="22"/>
        <end position="336"/>
    </location>
</feature>
<dbReference type="Gene3D" id="3.90.1720.10">
    <property type="entry name" value="endopeptidase domain like (from Nostoc punctiforme)"/>
    <property type="match status" value="1"/>
</dbReference>
<keyword evidence="3 8" id="KW-0378">Hydrolase</keyword>
<evidence type="ECO:0000313" key="8">
    <source>
        <dbReference type="EMBL" id="AQQ54250.1"/>
    </source>
</evidence>
<evidence type="ECO:0000259" key="6">
    <source>
        <dbReference type="PROSITE" id="PS51272"/>
    </source>
</evidence>
<feature type="domain" description="SLH" evidence="6">
    <location>
        <begin position="221"/>
        <end position="284"/>
    </location>
</feature>
<dbReference type="EMBL" id="CP019640">
    <property type="protein sequence ID" value="AQQ54250.1"/>
    <property type="molecule type" value="Genomic_DNA"/>
</dbReference>
<dbReference type="PROSITE" id="PS51935">
    <property type="entry name" value="NLPC_P60"/>
    <property type="match status" value="1"/>
</dbReference>
<dbReference type="GO" id="GO:0006508">
    <property type="term" value="P:proteolysis"/>
    <property type="evidence" value="ECO:0007669"/>
    <property type="project" value="UniProtKB-KW"/>
</dbReference>
<keyword evidence="4" id="KW-0788">Thiol protease</keyword>
<gene>
    <name evidence="8" type="ORF">B0X71_14860</name>
</gene>
<feature type="domain" description="NlpC/P60" evidence="7">
    <location>
        <begin position="29"/>
        <end position="151"/>
    </location>
</feature>
<evidence type="ECO:0000313" key="9">
    <source>
        <dbReference type="Proteomes" id="UP000188184"/>
    </source>
</evidence>
<dbReference type="InterPro" id="IPR038765">
    <property type="entry name" value="Papain-like_cys_pep_sf"/>
</dbReference>
<dbReference type="InterPro" id="IPR001119">
    <property type="entry name" value="SLH_dom"/>
</dbReference>
<name>A0A1Q2L1B8_9BACL</name>
<evidence type="ECO:0000259" key="7">
    <source>
        <dbReference type="PROSITE" id="PS51935"/>
    </source>
</evidence>
<sequence length="336" mass="35824">MKKLIMLMLVLSLLIPVNVFTATKANAATATPDEVADYALKFLGVPYKYGGDGPYSFDCSGFTSYVFAHFGISLPRSSSSQYGVGTYVSKSNLQKGDLVFFQNTYKSGLSHVGIYIGNGDVISAESEGIAISDINTNPYWKPRYLGARRVNGVEEPKVTSLAAGEYHDVASGHWAQAAIKDLTLRGIVTGTGDGYFSPNNQVTRAQAATMIARTLGLSKISGSKFPDVSSSHWASGYINAVAEAGIVYGRGDGTFDPEDPITRAEITVILNRAFDLQMTGSSVAFSDISGHWAESDILIVASNGLAKGDGSGVFNPESNATRAEFSLFVYRALGNK</sequence>
<evidence type="ECO:0000256" key="4">
    <source>
        <dbReference type="ARBA" id="ARBA00022807"/>
    </source>
</evidence>
<evidence type="ECO:0000256" key="5">
    <source>
        <dbReference type="SAM" id="SignalP"/>
    </source>
</evidence>
<dbReference type="PANTHER" id="PTHR47053:SF1">
    <property type="entry name" value="MUREIN DD-ENDOPEPTIDASE MEPH-RELATED"/>
    <property type="match status" value="1"/>
</dbReference>
<reference evidence="8 9" key="1">
    <citation type="submission" date="2017-02" db="EMBL/GenBank/DDBJ databases">
        <title>The complete genomic sequence of a novel cold adapted crude oil-degrading bacterium Planococcus qaidamina Y42.</title>
        <authorList>
            <person name="Yang R."/>
        </authorList>
    </citation>
    <scope>NUCLEOTIDE SEQUENCE [LARGE SCALE GENOMIC DNA]</scope>
    <source>
        <strain evidence="8 9">Y42</strain>
    </source>
</reference>
<accession>A0A1Q2L1B8</accession>
<dbReference type="RefSeq" id="WP_232336709.1">
    <property type="nucleotide sequence ID" value="NZ_CP019640.1"/>
</dbReference>
<dbReference type="PROSITE" id="PS51272">
    <property type="entry name" value="SLH"/>
    <property type="match status" value="3"/>
</dbReference>